<name>A0A927UDJ3_9FIRM</name>
<dbReference type="AlphaFoldDB" id="A0A927UDJ3"/>
<organism evidence="2 3">
    <name type="scientific">Pseudobutyrivibrio ruminis</name>
    <dbReference type="NCBI Taxonomy" id="46206"/>
    <lineage>
        <taxon>Bacteria</taxon>
        <taxon>Bacillati</taxon>
        <taxon>Bacillota</taxon>
        <taxon>Clostridia</taxon>
        <taxon>Lachnospirales</taxon>
        <taxon>Lachnospiraceae</taxon>
        <taxon>Pseudobutyrivibrio</taxon>
    </lineage>
</organism>
<dbReference type="Proteomes" id="UP000766246">
    <property type="component" value="Unassembled WGS sequence"/>
</dbReference>
<dbReference type="InterPro" id="IPR007712">
    <property type="entry name" value="RelE/ParE_toxin"/>
</dbReference>
<evidence type="ECO:0000313" key="2">
    <source>
        <dbReference type="EMBL" id="MBE5920359.1"/>
    </source>
</evidence>
<protein>
    <submittedName>
        <fullName evidence="2">Type II toxin-antitoxin system RelE/ParE family toxin</fullName>
    </submittedName>
</protein>
<dbReference type="InterPro" id="IPR035093">
    <property type="entry name" value="RelE/ParE_toxin_dom_sf"/>
</dbReference>
<dbReference type="Pfam" id="PF05016">
    <property type="entry name" value="ParE_toxin"/>
    <property type="match status" value="1"/>
</dbReference>
<dbReference type="EMBL" id="SVER01000030">
    <property type="protein sequence ID" value="MBE5920359.1"/>
    <property type="molecule type" value="Genomic_DNA"/>
</dbReference>
<comment type="caution">
    <text evidence="2">The sequence shown here is derived from an EMBL/GenBank/DDBJ whole genome shotgun (WGS) entry which is preliminary data.</text>
</comment>
<proteinExistence type="predicted"/>
<evidence type="ECO:0000256" key="1">
    <source>
        <dbReference type="ARBA" id="ARBA00022649"/>
    </source>
</evidence>
<reference evidence="2" key="1">
    <citation type="submission" date="2019-04" db="EMBL/GenBank/DDBJ databases">
        <title>Evolution of Biomass-Degrading Anaerobic Consortia Revealed by Metagenomics.</title>
        <authorList>
            <person name="Peng X."/>
        </authorList>
    </citation>
    <scope>NUCLEOTIDE SEQUENCE</scope>
    <source>
        <strain evidence="2">SIG311</strain>
    </source>
</reference>
<sequence>MQDKYSLRYLPLFKQELDLAVTYIAFQLNDIDAANSLLDDVEIAIRNRLNNPESYEPVKSKKDRKNPYYRIYVNNYIVYYVVLEEDGQKIMEIRRFLHTLQNRNDEI</sequence>
<dbReference type="Gene3D" id="3.30.2310.20">
    <property type="entry name" value="RelE-like"/>
    <property type="match status" value="1"/>
</dbReference>
<keyword evidence="1" id="KW-1277">Toxin-antitoxin system</keyword>
<gene>
    <name evidence="2" type="ORF">E7272_11030</name>
</gene>
<evidence type="ECO:0000313" key="3">
    <source>
        <dbReference type="Proteomes" id="UP000766246"/>
    </source>
</evidence>
<accession>A0A927UDJ3</accession>